<sequence>MNCAVLLSGCGHMDGSEIRESVLVLLELDRLGVKFQCCAPDVQQHDVVNHASKSTESQARNILVESARIARGEVVNIEKVNVPEFDMLIVPGGFGVAKNFSNLISQNGPVSVVDSVKDLIRGFHRARKAIGGVCIAPAVIAAALGELVKVKVTLGDDTDGIISRCGGEHVVCPTDGFVVDEKNMVFSCSAYMREDRLHKIHLGIQKMVEGMVKFCGSK</sequence>
<accession>A0A2Z2LFF7</accession>
<reference evidence="2" key="1">
    <citation type="submission" date="2018-06" db="EMBL/GenBank/DDBJ databases">
        <title>The Anaplasma ovis genome reveals a high proportion of pseudogenes.</title>
        <authorList>
            <person name="Liu Z."/>
            <person name="Peasley A.M."/>
            <person name="Yang J."/>
            <person name="Li Y."/>
            <person name="Guan G."/>
            <person name="Luo J."/>
            <person name="Yin H."/>
            <person name="Brayton K.A."/>
        </authorList>
    </citation>
    <scope>NUCLEOTIDE SEQUENCE [LARGE SCALE GENOMIC DNA]</scope>
    <source>
        <strain evidence="2">Haibei</strain>
    </source>
</reference>
<dbReference type="CDD" id="cd03133">
    <property type="entry name" value="GATase1_ES1"/>
    <property type="match status" value="1"/>
</dbReference>
<dbReference type="Gene3D" id="3.40.50.880">
    <property type="match status" value="1"/>
</dbReference>
<dbReference type="PANTHER" id="PTHR10224">
    <property type="entry name" value="ES1 PROTEIN HOMOLOG, MITOCHONDRIAL"/>
    <property type="match status" value="1"/>
</dbReference>
<dbReference type="Proteomes" id="UP000259762">
    <property type="component" value="Chromosome"/>
</dbReference>
<reference evidence="1 2" key="2">
    <citation type="journal article" date="2019" name="BMC Genomics">
        <title>The Anaplasma ovis genome reveals a high proportion of pseudogenes.</title>
        <authorList>
            <person name="Liu Z."/>
            <person name="Peasley A.M."/>
            <person name="Yang J."/>
            <person name="Li Y."/>
            <person name="Guan G."/>
            <person name="Luo J."/>
            <person name="Yin H."/>
            <person name="Brayton K.A."/>
        </authorList>
    </citation>
    <scope>NUCLEOTIDE SEQUENCE [LARGE SCALE GENOMIC DNA]</scope>
    <source>
        <strain evidence="1 2">Haibei</strain>
    </source>
</reference>
<dbReference type="AlphaFoldDB" id="A0A2Z2LFF7"/>
<dbReference type="PANTHER" id="PTHR10224:SF12">
    <property type="entry name" value="GLYOXALASE ELBB"/>
    <property type="match status" value="1"/>
</dbReference>
<dbReference type="SUPFAM" id="SSF52317">
    <property type="entry name" value="Class I glutamine amidotransferase-like"/>
    <property type="match status" value="1"/>
</dbReference>
<evidence type="ECO:0000313" key="2">
    <source>
        <dbReference type="Proteomes" id="UP000259762"/>
    </source>
</evidence>
<name>A0A2Z2LFF7_9RICK</name>
<dbReference type="EMBL" id="CP015994">
    <property type="protein sequence ID" value="ASI48050.1"/>
    <property type="molecule type" value="Genomic_DNA"/>
</dbReference>
<keyword evidence="2" id="KW-1185">Reference proteome</keyword>
<dbReference type="OrthoDB" id="9792284at2"/>
<dbReference type="RefSeq" id="WP_075139299.1">
    <property type="nucleotide sequence ID" value="NZ_CP015994.1"/>
</dbReference>
<gene>
    <name evidence="1" type="ORF">AOV_04740</name>
</gene>
<proteinExistence type="predicted"/>
<dbReference type="NCBIfam" id="NF008747">
    <property type="entry name" value="PRK11780.1"/>
    <property type="match status" value="1"/>
</dbReference>
<protein>
    <submittedName>
        <fullName evidence="1">Isoprenoid biosynthesis protein ElbB</fullName>
    </submittedName>
</protein>
<dbReference type="KEGG" id="aoh:AOV_04740"/>
<dbReference type="InterPro" id="IPR029062">
    <property type="entry name" value="Class_I_gatase-like"/>
</dbReference>
<organism evidence="1 2">
    <name type="scientific">Anaplasma ovis str. Haibei</name>
    <dbReference type="NCBI Taxonomy" id="1248439"/>
    <lineage>
        <taxon>Bacteria</taxon>
        <taxon>Pseudomonadati</taxon>
        <taxon>Pseudomonadota</taxon>
        <taxon>Alphaproteobacteria</taxon>
        <taxon>Rickettsiales</taxon>
        <taxon>Anaplasmataceae</taxon>
        <taxon>Anaplasma</taxon>
    </lineage>
</organism>
<evidence type="ECO:0000313" key="1">
    <source>
        <dbReference type="EMBL" id="ASI48050.1"/>
    </source>
</evidence>